<feature type="compositionally biased region" description="Basic and acidic residues" evidence="1">
    <location>
        <begin position="14"/>
        <end position="27"/>
    </location>
</feature>
<dbReference type="AlphaFoldDB" id="A0A165ZY77"/>
<sequence length="175" mass="19649">MDARDAISVLGRRSPSDSRLRAPSDDFADDERWRARLSIQQKSPKIDKREAALAHADLMALFSTTRPAPALRYSTAVVNSLRDDTASVPPQKHTTASSTRSHAPRIARRTKRRSQERRTCGSLLTTMQQWVGRSERAPHSGQMFSVMFADPIEQFLTTDDGHRVTVAWVPGHEDL</sequence>
<feature type="region of interest" description="Disordered" evidence="1">
    <location>
        <begin position="82"/>
        <end position="119"/>
    </location>
</feature>
<dbReference type="InParanoid" id="A0A165ZY77"/>
<gene>
    <name evidence="2" type="ORF">EXIGLDRAFT_840493</name>
</gene>
<accession>A0A165ZY77</accession>
<evidence type="ECO:0000313" key="3">
    <source>
        <dbReference type="Proteomes" id="UP000077266"/>
    </source>
</evidence>
<dbReference type="EMBL" id="KV426145">
    <property type="protein sequence ID" value="KZV86759.1"/>
    <property type="molecule type" value="Genomic_DNA"/>
</dbReference>
<proteinExistence type="predicted"/>
<evidence type="ECO:0000256" key="1">
    <source>
        <dbReference type="SAM" id="MobiDB-lite"/>
    </source>
</evidence>
<evidence type="ECO:0000313" key="2">
    <source>
        <dbReference type="EMBL" id="KZV86759.1"/>
    </source>
</evidence>
<feature type="compositionally biased region" description="Basic residues" evidence="1">
    <location>
        <begin position="102"/>
        <end position="115"/>
    </location>
</feature>
<protein>
    <submittedName>
        <fullName evidence="2">Uncharacterized protein</fullName>
    </submittedName>
</protein>
<dbReference type="Proteomes" id="UP000077266">
    <property type="component" value="Unassembled WGS sequence"/>
</dbReference>
<organism evidence="2 3">
    <name type="scientific">Exidia glandulosa HHB12029</name>
    <dbReference type="NCBI Taxonomy" id="1314781"/>
    <lineage>
        <taxon>Eukaryota</taxon>
        <taxon>Fungi</taxon>
        <taxon>Dikarya</taxon>
        <taxon>Basidiomycota</taxon>
        <taxon>Agaricomycotina</taxon>
        <taxon>Agaricomycetes</taxon>
        <taxon>Auriculariales</taxon>
        <taxon>Exidiaceae</taxon>
        <taxon>Exidia</taxon>
    </lineage>
</organism>
<keyword evidence="3" id="KW-1185">Reference proteome</keyword>
<feature type="region of interest" description="Disordered" evidence="1">
    <location>
        <begin position="1"/>
        <end position="27"/>
    </location>
</feature>
<feature type="compositionally biased region" description="Polar residues" evidence="1">
    <location>
        <begin position="92"/>
        <end position="101"/>
    </location>
</feature>
<name>A0A165ZY77_EXIGL</name>
<reference evidence="2 3" key="1">
    <citation type="journal article" date="2016" name="Mol. Biol. Evol.">
        <title>Comparative Genomics of Early-Diverging Mushroom-Forming Fungi Provides Insights into the Origins of Lignocellulose Decay Capabilities.</title>
        <authorList>
            <person name="Nagy L.G."/>
            <person name="Riley R."/>
            <person name="Tritt A."/>
            <person name="Adam C."/>
            <person name="Daum C."/>
            <person name="Floudas D."/>
            <person name="Sun H."/>
            <person name="Yadav J.S."/>
            <person name="Pangilinan J."/>
            <person name="Larsson K.H."/>
            <person name="Matsuura K."/>
            <person name="Barry K."/>
            <person name="Labutti K."/>
            <person name="Kuo R."/>
            <person name="Ohm R.A."/>
            <person name="Bhattacharya S.S."/>
            <person name="Shirouzu T."/>
            <person name="Yoshinaga Y."/>
            <person name="Martin F.M."/>
            <person name="Grigoriev I.V."/>
            <person name="Hibbett D.S."/>
        </authorList>
    </citation>
    <scope>NUCLEOTIDE SEQUENCE [LARGE SCALE GENOMIC DNA]</scope>
    <source>
        <strain evidence="2 3">HHB12029</strain>
    </source>
</reference>